<accession>A0ABW3DFH1</accession>
<keyword evidence="2" id="KW-1185">Reference proteome</keyword>
<dbReference type="EMBL" id="JBHTIU010000074">
    <property type="protein sequence ID" value="MFD0871247.1"/>
    <property type="molecule type" value="Genomic_DNA"/>
</dbReference>
<dbReference type="RefSeq" id="WP_379290179.1">
    <property type="nucleotide sequence ID" value="NZ_JBHTIU010000074.1"/>
</dbReference>
<evidence type="ECO:0000313" key="2">
    <source>
        <dbReference type="Proteomes" id="UP001597120"/>
    </source>
</evidence>
<evidence type="ECO:0008006" key="3">
    <source>
        <dbReference type="Google" id="ProtNLM"/>
    </source>
</evidence>
<gene>
    <name evidence="1" type="ORF">ACFQ03_19060</name>
</gene>
<proteinExistence type="predicted"/>
<name>A0ABW3DFH1_9BACL</name>
<reference evidence="2" key="1">
    <citation type="journal article" date="2019" name="Int. J. Syst. Evol. Microbiol.">
        <title>The Global Catalogue of Microorganisms (GCM) 10K type strain sequencing project: providing services to taxonomists for standard genome sequencing and annotation.</title>
        <authorList>
            <consortium name="The Broad Institute Genomics Platform"/>
            <consortium name="The Broad Institute Genome Sequencing Center for Infectious Disease"/>
            <person name="Wu L."/>
            <person name="Ma J."/>
        </authorList>
    </citation>
    <scope>NUCLEOTIDE SEQUENCE [LARGE SCALE GENOMIC DNA]</scope>
    <source>
        <strain evidence="2">CCUG 57263</strain>
    </source>
</reference>
<evidence type="ECO:0000313" key="1">
    <source>
        <dbReference type="EMBL" id="MFD0871247.1"/>
    </source>
</evidence>
<dbReference type="Proteomes" id="UP001597120">
    <property type="component" value="Unassembled WGS sequence"/>
</dbReference>
<comment type="caution">
    <text evidence="1">The sequence shown here is derived from an EMBL/GenBank/DDBJ whole genome shotgun (WGS) entry which is preliminary data.</text>
</comment>
<protein>
    <recommendedName>
        <fullName evidence="3">S-adenosylmethionine decarboxylase</fullName>
    </recommendedName>
</protein>
<sequence>MGRLKPARLFGVLLILFLLLWPIYQIYGMLQPGKSKQDATFLLYQVSLFQLELLSNLLGEAESAAHTGQLNALRQAAYSVNYTHERLVLAVGSDQLAELKSIPQLLQFIMRLQLGGERPLKSAELETLAEIRKGCKAIYEQYTKLMTSNRTTVIAIENDKLAKADEEMAAILRNKLLQ</sequence>
<organism evidence="1 2">
    <name type="scientific">Paenibacillus residui</name>
    <dbReference type="NCBI Taxonomy" id="629724"/>
    <lineage>
        <taxon>Bacteria</taxon>
        <taxon>Bacillati</taxon>
        <taxon>Bacillota</taxon>
        <taxon>Bacilli</taxon>
        <taxon>Bacillales</taxon>
        <taxon>Paenibacillaceae</taxon>
        <taxon>Paenibacillus</taxon>
    </lineage>
</organism>